<accession>A0ABQ5J567</accession>
<feature type="compositionally biased region" description="Basic residues" evidence="1">
    <location>
        <begin position="76"/>
        <end position="95"/>
    </location>
</feature>
<feature type="compositionally biased region" description="Basic and acidic residues" evidence="1">
    <location>
        <begin position="186"/>
        <end position="200"/>
    </location>
</feature>
<comment type="caution">
    <text evidence="2">The sequence shown here is derived from an EMBL/GenBank/DDBJ whole genome shotgun (WGS) entry which is preliminary data.</text>
</comment>
<evidence type="ECO:0000313" key="2">
    <source>
        <dbReference type="EMBL" id="GJU07665.1"/>
    </source>
</evidence>
<dbReference type="EMBL" id="BQNB010021562">
    <property type="protein sequence ID" value="GJU07665.1"/>
    <property type="molecule type" value="Genomic_DNA"/>
</dbReference>
<dbReference type="Proteomes" id="UP001151760">
    <property type="component" value="Unassembled WGS sequence"/>
</dbReference>
<keyword evidence="3" id="KW-1185">Reference proteome</keyword>
<feature type="compositionally biased region" description="Basic and acidic residues" evidence="1">
    <location>
        <begin position="511"/>
        <end position="522"/>
    </location>
</feature>
<evidence type="ECO:0000256" key="1">
    <source>
        <dbReference type="SAM" id="MobiDB-lite"/>
    </source>
</evidence>
<feature type="compositionally biased region" description="Basic and acidic residues" evidence="1">
    <location>
        <begin position="444"/>
        <end position="456"/>
    </location>
</feature>
<evidence type="ECO:0000313" key="3">
    <source>
        <dbReference type="Proteomes" id="UP001151760"/>
    </source>
</evidence>
<feature type="compositionally biased region" description="Polar residues" evidence="1">
    <location>
        <begin position="219"/>
        <end position="229"/>
    </location>
</feature>
<feature type="compositionally biased region" description="Acidic residues" evidence="1">
    <location>
        <begin position="164"/>
        <end position="185"/>
    </location>
</feature>
<feature type="region of interest" description="Disordered" evidence="1">
    <location>
        <begin position="57"/>
        <end position="98"/>
    </location>
</feature>
<protein>
    <submittedName>
        <fullName evidence="2">Uncharacterized protein</fullName>
    </submittedName>
</protein>
<gene>
    <name evidence="2" type="ORF">Tco_1124095</name>
</gene>
<organism evidence="2 3">
    <name type="scientific">Tanacetum coccineum</name>
    <dbReference type="NCBI Taxonomy" id="301880"/>
    <lineage>
        <taxon>Eukaryota</taxon>
        <taxon>Viridiplantae</taxon>
        <taxon>Streptophyta</taxon>
        <taxon>Embryophyta</taxon>
        <taxon>Tracheophyta</taxon>
        <taxon>Spermatophyta</taxon>
        <taxon>Magnoliopsida</taxon>
        <taxon>eudicotyledons</taxon>
        <taxon>Gunneridae</taxon>
        <taxon>Pentapetalae</taxon>
        <taxon>asterids</taxon>
        <taxon>campanulids</taxon>
        <taxon>Asterales</taxon>
        <taxon>Asteraceae</taxon>
        <taxon>Asteroideae</taxon>
        <taxon>Anthemideae</taxon>
        <taxon>Anthemidinae</taxon>
        <taxon>Tanacetum</taxon>
    </lineage>
</organism>
<name>A0ABQ5J567_9ASTR</name>
<reference evidence="2" key="1">
    <citation type="journal article" date="2022" name="Int. J. Mol. Sci.">
        <title>Draft Genome of Tanacetum Coccineum: Genomic Comparison of Closely Related Tanacetum-Family Plants.</title>
        <authorList>
            <person name="Yamashiro T."/>
            <person name="Shiraishi A."/>
            <person name="Nakayama K."/>
            <person name="Satake H."/>
        </authorList>
    </citation>
    <scope>NUCLEOTIDE SEQUENCE</scope>
</reference>
<feature type="compositionally biased region" description="Basic and acidic residues" evidence="1">
    <location>
        <begin position="486"/>
        <end position="498"/>
    </location>
</feature>
<proteinExistence type="predicted"/>
<feature type="region of interest" description="Disordered" evidence="1">
    <location>
        <begin position="124"/>
        <end position="252"/>
    </location>
</feature>
<feature type="region of interest" description="Disordered" evidence="1">
    <location>
        <begin position="421"/>
        <end position="522"/>
    </location>
</feature>
<feature type="compositionally biased region" description="Polar residues" evidence="1">
    <location>
        <begin position="457"/>
        <end position="476"/>
    </location>
</feature>
<sequence>MANDDPILTTMRFIPQHEVVQKYDAILPDYLITPAMKESKAFKTYYAFATRKATPKPKYVRRTSKDKTEQAPKASTGKRLKAVAKGAKSGKKRQHAQGLETLSEIALTKAEQLRIVTKRSLIQTHSSHASGSGAHEGTGVTLGVPDVPTYKSDDEEISWKTSSDDDDDNEGDDDAVNDDHDDADNQSERTESDNKGDAFVHPKFTTHEEEESSDPRVHTPSQSEPSDTEANVDVAQSEYTEEEEGRDTDMTDAPQITQVIEDTHVTLTPVNPEGSKLKEVVDVAVQLKSDRIREDAQAKNEDFFNKVDNNMKKIIKEQVNAQVKKKIDKILPRIEKLLNEQLKSEVLIRSSNEANTSHAVAANLSKLELKKILIDNMKSNKSIDISDEQKNLYKALVDAYKVDKALLDNYGDIVTIKRHRDNVDNDQEPSAGTDRGCKRKRARKEPESSSALREKTSTITVKSTKGSKSHQQSADQSALAEVPMHTVDDFEDPTHQEFDTGLNDDQPEEEDHPHPDWQEDPRESFDELMDTPFDFSAFMMNQLKVDTLTPELLVRADERHMQESGQRYLHDLRKPLPLIPNSRGRQVIPFAHFINNDLAYLSGGVSSQTYSTSITKTNAVDYGNIKWIEDLVPSLIWSEVPVSYHKESAKDVYSRRRIIAVTKHQIVEWHGYKHLDWITVRRADDKLYSFKEGDFKRLRLQDMLILLV</sequence>
<feature type="compositionally biased region" description="Low complexity" evidence="1">
    <location>
        <begin position="124"/>
        <end position="139"/>
    </location>
</feature>
<reference evidence="2" key="2">
    <citation type="submission" date="2022-01" db="EMBL/GenBank/DDBJ databases">
        <authorList>
            <person name="Yamashiro T."/>
            <person name="Shiraishi A."/>
            <person name="Satake H."/>
            <person name="Nakayama K."/>
        </authorList>
    </citation>
    <scope>NUCLEOTIDE SEQUENCE</scope>
</reference>